<keyword evidence="2" id="KW-0472">Membrane</keyword>
<protein>
    <recommendedName>
        <fullName evidence="3">Protein RIC1 homolog</fullName>
    </recommendedName>
</protein>
<feature type="region of interest" description="Disordered" evidence="4">
    <location>
        <begin position="475"/>
        <end position="509"/>
    </location>
</feature>
<dbReference type="GO" id="GO:0042147">
    <property type="term" value="P:retrograde transport, endosome to Golgi"/>
    <property type="evidence" value="ECO:0007669"/>
    <property type="project" value="TreeGrafter"/>
</dbReference>
<proteinExistence type="predicted"/>
<dbReference type="GO" id="GO:0034066">
    <property type="term" value="C:Ric1-Rgp1 guanyl-nucleotide exchange factor complex"/>
    <property type="evidence" value="ECO:0007669"/>
    <property type="project" value="InterPro"/>
</dbReference>
<evidence type="ECO:0000313" key="6">
    <source>
        <dbReference type="WBParaSite" id="MCU_004890-RC"/>
    </source>
</evidence>
<feature type="region of interest" description="Disordered" evidence="4">
    <location>
        <begin position="1159"/>
        <end position="1179"/>
    </location>
</feature>
<sequence>MSNMPIIQQNFCFPDPVRHGINKMPGSVKAMSWSPDGYCLAVAWSTHGLALWSVFGSLLYSTLPDQIEVTRFLFPLSFCWTLRGFHLWTVSSFIDDPDRRAREENLAAFRERLMQNCNALPSTQRQIAINVAKMRADLGLDEDAELEDQVSSNSKNQNFLMIFHLAKSALVSNPTSDNHLHLLFCTPDTLFVTVRRFLHSRRNMLHIPVPQIYIRANFPVKFAALNTVGSHLVVAGRRGLAVCFLSSLQWRLFGNVTQEQAFEVHAGLAWWGRFICLCAFNHSASHCEIRCYPSTEKLDDRFASILALDNSIRPLLLDVVGDRLILFSTDSHYRSFTLAPGTKSPEVVITPHFAFNLSSFFPYAYCLTRICPFALQSHHPSLQSNLARDDHHSLPARAEDDGTILVIYAGNLLLFPKLVSSLVESNGAESNAALGGFLGFVTRQETTPKKYRDSFNPTLIASNVEFLWACTTTPATSTWSSCPAQRSTESPETSDDDGDDDATEKDYSTAISSPEAVTQAIPLLNGSIWLHCGADGVKIWFPLELGVVRQPSGGLPEVPLSPNFDKKAQFSYLPPATSTKASRRVMLSLRLNGLTYPLTIFLDKAVVVTIQSDYLRTERSFSDTLADPCIQMPFYCVQFKTNLFLPHLLKDLLLKNLSGVAFELASAYQHLPYFQHILELLLHEVLEEEATSKVPIPDPLLPQVAAFIEHFPHFLDVVVQCTRKTEVTWWRHLFCALGRRPKDVFDQAMSLGQLETAASCLVILQNSESHATSKQCALILLEKVIQESHWHLVKDLMRFLKATTMSEKCSSPPANGTEVTLNEVDSFVERLKCRFLREGSWRSLEEIFANVPPPPLPPSLLSSLSDSFDTVDLVLPHWVLEHREHVLDVDDWPKCFLRLHSDFSWFLPVGGQRELSRPGIARAINGTSEKVLTTTSRSVCHSTTPEEALTFTQASRTCQQVLLLLNHLLWIVRELNASGSSFGNSEESILCWTTLVAVLVLDKQALSTVFSLSSVKPDTTLTNGPQSRKVEREAGVNKLLLRILNGLGALEAMISANPQAAPDYFAFFNELKPITRKFFQDFIESTTPPPPEVSADNTSADESSANAPLSIPDTTVRANEAIGRGTRESQAEMSFVPPSTMQTVWGQDRAAAEFESTADVHLVNPESPDGRSGPGCTVS</sequence>
<evidence type="ECO:0000256" key="2">
    <source>
        <dbReference type="ARBA" id="ARBA00023136"/>
    </source>
</evidence>
<feature type="compositionally biased region" description="Acidic residues" evidence="4">
    <location>
        <begin position="492"/>
        <end position="503"/>
    </location>
</feature>
<dbReference type="GO" id="GO:0005829">
    <property type="term" value="C:cytosol"/>
    <property type="evidence" value="ECO:0007669"/>
    <property type="project" value="TreeGrafter"/>
</dbReference>
<evidence type="ECO:0000256" key="1">
    <source>
        <dbReference type="ARBA" id="ARBA00004370"/>
    </source>
</evidence>
<feature type="compositionally biased region" description="Polar residues" evidence="4">
    <location>
        <begin position="475"/>
        <end position="486"/>
    </location>
</feature>
<organism evidence="6">
    <name type="scientific">Mesocestoides corti</name>
    <name type="common">Flatworm</name>
    <dbReference type="NCBI Taxonomy" id="53468"/>
    <lineage>
        <taxon>Eukaryota</taxon>
        <taxon>Metazoa</taxon>
        <taxon>Spiralia</taxon>
        <taxon>Lophotrochozoa</taxon>
        <taxon>Platyhelminthes</taxon>
        <taxon>Cestoda</taxon>
        <taxon>Eucestoda</taxon>
        <taxon>Cyclophyllidea</taxon>
        <taxon>Mesocestoididae</taxon>
        <taxon>Mesocestoides</taxon>
    </lineage>
</organism>
<feature type="compositionally biased region" description="Polar residues" evidence="4">
    <location>
        <begin position="1095"/>
        <end position="1116"/>
    </location>
</feature>
<comment type="subcellular location">
    <subcellularLocation>
        <location evidence="1">Membrane</location>
    </subcellularLocation>
</comment>
<accession>A0A5K3F2C6</accession>
<dbReference type="AlphaFoldDB" id="A0A5K3F2C6"/>
<evidence type="ECO:0000256" key="3">
    <source>
        <dbReference type="ARBA" id="ARBA00029879"/>
    </source>
</evidence>
<dbReference type="InterPro" id="IPR009771">
    <property type="entry name" value="RIC1_C"/>
</dbReference>
<evidence type="ECO:0000256" key="4">
    <source>
        <dbReference type="SAM" id="MobiDB-lite"/>
    </source>
</evidence>
<feature type="domain" description="RIC1 C-terminal alpha solenoid region" evidence="5">
    <location>
        <begin position="646"/>
        <end position="806"/>
    </location>
</feature>
<dbReference type="SUPFAM" id="SSF101908">
    <property type="entry name" value="Putative isomerase YbhE"/>
    <property type="match status" value="1"/>
</dbReference>
<dbReference type="Pfam" id="PF07064">
    <property type="entry name" value="RIC1"/>
    <property type="match status" value="1"/>
</dbReference>
<dbReference type="GO" id="GO:0006886">
    <property type="term" value="P:intracellular protein transport"/>
    <property type="evidence" value="ECO:0007669"/>
    <property type="project" value="InterPro"/>
</dbReference>
<reference evidence="6" key="1">
    <citation type="submission" date="2019-11" db="UniProtKB">
        <authorList>
            <consortium name="WormBaseParasite"/>
        </authorList>
    </citation>
    <scope>IDENTIFICATION</scope>
</reference>
<evidence type="ECO:0000259" key="5">
    <source>
        <dbReference type="Pfam" id="PF07064"/>
    </source>
</evidence>
<name>A0A5K3F2C6_MESCO</name>
<dbReference type="PANTHER" id="PTHR22746:SF10">
    <property type="entry name" value="GUANINE NUCLEOTIDE EXCHANGE FACTOR SUBUNIT RIC1"/>
    <property type="match status" value="1"/>
</dbReference>
<dbReference type="PANTHER" id="PTHR22746">
    <property type="entry name" value="RAB6A-GEF COMPLEX PARTNER PROTEIN 1"/>
    <property type="match status" value="1"/>
</dbReference>
<dbReference type="WBParaSite" id="MCU_004890-RC">
    <property type="protein sequence ID" value="MCU_004890-RC"/>
    <property type="gene ID" value="MCU_004890"/>
</dbReference>
<feature type="region of interest" description="Disordered" evidence="4">
    <location>
        <begin position="1083"/>
        <end position="1116"/>
    </location>
</feature>
<dbReference type="InterPro" id="IPR040096">
    <property type="entry name" value="Ric1"/>
</dbReference>
<dbReference type="Pfam" id="PF25440">
    <property type="entry name" value="Beta-prop_RIC1_2nd"/>
    <property type="match status" value="1"/>
</dbReference>
<dbReference type="GO" id="GO:0000139">
    <property type="term" value="C:Golgi membrane"/>
    <property type="evidence" value="ECO:0007669"/>
    <property type="project" value="TreeGrafter"/>
</dbReference>